<dbReference type="AlphaFoldDB" id="A0A0A0BL42"/>
<protein>
    <submittedName>
        <fullName evidence="1">Type II secretion protein F</fullName>
    </submittedName>
</protein>
<gene>
    <name evidence="1" type="ORF">N868_09395</name>
</gene>
<dbReference type="Proteomes" id="UP000029839">
    <property type="component" value="Unassembled WGS sequence"/>
</dbReference>
<comment type="caution">
    <text evidence="1">The sequence shown here is derived from an EMBL/GenBank/DDBJ whole genome shotgun (WGS) entry which is preliminary data.</text>
</comment>
<accession>A0A0A0BL42</accession>
<evidence type="ECO:0000313" key="1">
    <source>
        <dbReference type="EMBL" id="KGM08402.1"/>
    </source>
</evidence>
<proteinExistence type="predicted"/>
<organism evidence="1 2">
    <name type="scientific">Cellulomonas carbonis T26</name>
    <dbReference type="NCBI Taxonomy" id="947969"/>
    <lineage>
        <taxon>Bacteria</taxon>
        <taxon>Bacillati</taxon>
        <taxon>Actinomycetota</taxon>
        <taxon>Actinomycetes</taxon>
        <taxon>Micrococcales</taxon>
        <taxon>Cellulomonadaceae</taxon>
        <taxon>Cellulomonas</taxon>
    </lineage>
</organism>
<sequence>AEPCHAAAVVAATRLAADLGAPPSALLERVALAVARDAEAAAQRRTALAAPRATTTLLTWLPLGGLALGVALGADPLARLLDGGGGTASALAGLVLAIVGRRWSAAVLRSAERAGEEW</sequence>
<dbReference type="EMBL" id="AXCY01000258">
    <property type="protein sequence ID" value="KGM08402.1"/>
    <property type="molecule type" value="Genomic_DNA"/>
</dbReference>
<keyword evidence="2" id="KW-1185">Reference proteome</keyword>
<evidence type="ECO:0000313" key="2">
    <source>
        <dbReference type="Proteomes" id="UP000029839"/>
    </source>
</evidence>
<feature type="non-terminal residue" evidence="1">
    <location>
        <position position="1"/>
    </location>
</feature>
<reference evidence="1 2" key="1">
    <citation type="submission" date="2013-08" db="EMBL/GenBank/DDBJ databases">
        <title>Genome sequencing of Cellulomonas carbonis T26.</title>
        <authorList>
            <person name="Chen F."/>
            <person name="Li Y."/>
            <person name="Wang G."/>
        </authorList>
    </citation>
    <scope>NUCLEOTIDE SEQUENCE [LARGE SCALE GENOMIC DNA]</scope>
    <source>
        <strain evidence="1 2">T26</strain>
    </source>
</reference>
<name>A0A0A0BL42_9CELL</name>
<reference evidence="1 2" key="2">
    <citation type="journal article" date="2015" name="Stand. Genomic Sci.">
        <title>Draft genome sequence of Cellulomonas carbonis T26(T) and comparative analysis of six Cellulomonas genomes.</title>
        <authorList>
            <person name="Zhuang W."/>
            <person name="Zhang S."/>
            <person name="Xia X."/>
            <person name="Wang G."/>
        </authorList>
    </citation>
    <scope>NUCLEOTIDE SEQUENCE [LARGE SCALE GENOMIC DNA]</scope>
    <source>
        <strain evidence="1 2">T26</strain>
    </source>
</reference>